<name>A0A9X3RAY6_9BACI</name>
<protein>
    <submittedName>
        <fullName evidence="2">Uncharacterized protein</fullName>
    </submittedName>
</protein>
<accession>A0A9X3RAY6</accession>
<keyword evidence="1" id="KW-1133">Transmembrane helix</keyword>
<evidence type="ECO:0000256" key="1">
    <source>
        <dbReference type="SAM" id="Phobius"/>
    </source>
</evidence>
<keyword evidence="1" id="KW-0812">Transmembrane</keyword>
<keyword evidence="1" id="KW-0472">Membrane</keyword>
<organism evidence="2 3">
    <name type="scientific">Psychrobacillus psychrodurans</name>
    <dbReference type="NCBI Taxonomy" id="126157"/>
    <lineage>
        <taxon>Bacteria</taxon>
        <taxon>Bacillati</taxon>
        <taxon>Bacillota</taxon>
        <taxon>Bacilli</taxon>
        <taxon>Bacillales</taxon>
        <taxon>Bacillaceae</taxon>
        <taxon>Psychrobacillus</taxon>
    </lineage>
</organism>
<evidence type="ECO:0000313" key="2">
    <source>
        <dbReference type="EMBL" id="MCZ8534646.1"/>
    </source>
</evidence>
<gene>
    <name evidence="2" type="ORF">M9R61_15185</name>
</gene>
<evidence type="ECO:0000313" key="3">
    <source>
        <dbReference type="Proteomes" id="UP001152172"/>
    </source>
</evidence>
<keyword evidence="3" id="KW-1185">Reference proteome</keyword>
<dbReference type="Proteomes" id="UP001152172">
    <property type="component" value="Unassembled WGS sequence"/>
</dbReference>
<feature type="transmembrane region" description="Helical" evidence="1">
    <location>
        <begin position="6"/>
        <end position="24"/>
    </location>
</feature>
<dbReference type="EMBL" id="JAMKBI010000012">
    <property type="protein sequence ID" value="MCZ8534646.1"/>
    <property type="molecule type" value="Genomic_DNA"/>
</dbReference>
<sequence length="130" mass="15105">MKRNKVIIFIISVIFLLCLVWILFPNKSAEVKSFTYEIEENNEELIIEVNYQFTINKGDFSYATIVLDSFFYQRLKNPESIEPIFLNGGVSGSTRIIINKEDLTSDFIESLKSKERNPFRAISIGEEIRL</sequence>
<dbReference type="AlphaFoldDB" id="A0A9X3RAY6"/>
<dbReference type="RefSeq" id="WP_269922777.1">
    <property type="nucleotide sequence ID" value="NZ_CP189791.1"/>
</dbReference>
<reference evidence="2" key="1">
    <citation type="submission" date="2022-05" db="EMBL/GenBank/DDBJ databases">
        <authorList>
            <person name="Colautti A."/>
            <person name="Iacumin L."/>
        </authorList>
    </citation>
    <scope>NUCLEOTIDE SEQUENCE</scope>
    <source>
        <strain evidence="2">DSM 30747</strain>
    </source>
</reference>
<proteinExistence type="predicted"/>
<comment type="caution">
    <text evidence="2">The sequence shown here is derived from an EMBL/GenBank/DDBJ whole genome shotgun (WGS) entry which is preliminary data.</text>
</comment>